<evidence type="ECO:0000313" key="7">
    <source>
        <dbReference type="EMBL" id="CAI6094394.1"/>
    </source>
</evidence>
<dbReference type="PRINTS" id="PR00412">
    <property type="entry name" value="EPOXHYDRLASE"/>
</dbReference>
<dbReference type="Proteomes" id="UP001160390">
    <property type="component" value="Unassembled WGS sequence"/>
</dbReference>
<accession>A0AA35Q8D5</accession>
<dbReference type="InterPro" id="IPR029058">
    <property type="entry name" value="AB_hydrolase_fold"/>
</dbReference>
<feature type="domain" description="Epoxide hydrolase N-terminal" evidence="6">
    <location>
        <begin position="52"/>
        <end position="165"/>
    </location>
</feature>
<dbReference type="GO" id="GO:0004301">
    <property type="term" value="F:epoxide hydrolase activity"/>
    <property type="evidence" value="ECO:0007669"/>
    <property type="project" value="TreeGrafter"/>
</dbReference>
<name>A0AA35Q8D5_9HYPO</name>
<sequence length="447" mass="50044">MSFTTITAFIMVKRILQAAIVSFSCLQAVSGDANDTSLTQSLNFEASFSDHPQPFSIKVDGEFIQATKQKASQLRVAVDINQDDFVDGVPSRILQNLSRHWSDEYDWRKVEAAMNEKFKQFTTIVQAGENYTHPIPLHFIHHRSERENVIPLLFLHGWPGSFHEVAGLIDLLTSPPDPSLPAFHVVAPDLPGFGFSPAPRFPGLGLRDMGQAFDHLMQQLGYAKYVGQGGDFGSHTLRFMAADFPDSLVSILSNLFSVAPSPDDIARFQNNQTTPEETIMFQFMNDPGLTWTQDYWAIESSVPLQVAIGMTDSPIAWTAWQYMGMRSLSPGYDWGIEELITWSMLNYIQGPYGGLRLYKEAKREGTLAGAFPYVAQPVGVLNYYGDAAYYTPLDWAKRQGNITFFSKKAPEILGGHFPAHINPRSLAQDCWDFWGNSTISGTEVFFH</sequence>
<gene>
    <name evidence="7" type="ORF">CCHLO57077_00009245</name>
</gene>
<dbReference type="InterPro" id="IPR000639">
    <property type="entry name" value="Epox_hydrolase-like"/>
</dbReference>
<feature type="chain" id="PRO_5041354179" description="Epoxide hydrolase N-terminal domain-containing protein" evidence="5">
    <location>
        <begin position="32"/>
        <end position="447"/>
    </location>
</feature>
<dbReference type="Pfam" id="PF06441">
    <property type="entry name" value="EHN"/>
    <property type="match status" value="1"/>
</dbReference>
<evidence type="ECO:0000259" key="6">
    <source>
        <dbReference type="Pfam" id="PF06441"/>
    </source>
</evidence>
<feature type="active site" description="Nucleophile" evidence="4">
    <location>
        <position position="231"/>
    </location>
</feature>
<dbReference type="EMBL" id="CABFNP030001256">
    <property type="protein sequence ID" value="CAI6094394.1"/>
    <property type="molecule type" value="Genomic_DNA"/>
</dbReference>
<keyword evidence="8" id="KW-1185">Reference proteome</keyword>
<dbReference type="AlphaFoldDB" id="A0AA35Q8D5"/>
<keyword evidence="2" id="KW-0058">Aromatic hydrocarbons catabolism</keyword>
<comment type="similarity">
    <text evidence="1">Belongs to the peptidase S33 family.</text>
</comment>
<protein>
    <recommendedName>
        <fullName evidence="6">Epoxide hydrolase N-terminal domain-containing protein</fullName>
    </recommendedName>
</protein>
<comment type="caution">
    <text evidence="7">The sequence shown here is derived from an EMBL/GenBank/DDBJ whole genome shotgun (WGS) entry which is preliminary data.</text>
</comment>
<dbReference type="GO" id="GO:0097176">
    <property type="term" value="P:epoxide metabolic process"/>
    <property type="evidence" value="ECO:0007669"/>
    <property type="project" value="TreeGrafter"/>
</dbReference>
<proteinExistence type="inferred from homology"/>
<dbReference type="PANTHER" id="PTHR21661">
    <property type="entry name" value="EPOXIDE HYDROLASE 1-RELATED"/>
    <property type="match status" value="1"/>
</dbReference>
<evidence type="ECO:0000256" key="2">
    <source>
        <dbReference type="ARBA" id="ARBA00022797"/>
    </source>
</evidence>
<evidence type="ECO:0000256" key="5">
    <source>
        <dbReference type="SAM" id="SignalP"/>
    </source>
</evidence>
<dbReference type="Gene3D" id="3.40.50.1820">
    <property type="entry name" value="alpha/beta hydrolase"/>
    <property type="match status" value="1"/>
</dbReference>
<evidence type="ECO:0000256" key="1">
    <source>
        <dbReference type="ARBA" id="ARBA00010088"/>
    </source>
</evidence>
<dbReference type="PANTHER" id="PTHR21661:SF35">
    <property type="entry name" value="EPOXIDE HYDROLASE"/>
    <property type="match status" value="1"/>
</dbReference>
<feature type="signal peptide" evidence="5">
    <location>
        <begin position="1"/>
        <end position="31"/>
    </location>
</feature>
<organism evidence="7 8">
    <name type="scientific">Clonostachys chloroleuca</name>
    <dbReference type="NCBI Taxonomy" id="1926264"/>
    <lineage>
        <taxon>Eukaryota</taxon>
        <taxon>Fungi</taxon>
        <taxon>Dikarya</taxon>
        <taxon>Ascomycota</taxon>
        <taxon>Pezizomycotina</taxon>
        <taxon>Sordariomycetes</taxon>
        <taxon>Hypocreomycetidae</taxon>
        <taxon>Hypocreales</taxon>
        <taxon>Bionectriaceae</taxon>
        <taxon>Clonostachys</taxon>
    </lineage>
</organism>
<evidence type="ECO:0000256" key="4">
    <source>
        <dbReference type="PIRSR" id="PIRSR001112-1"/>
    </source>
</evidence>
<dbReference type="InterPro" id="IPR010497">
    <property type="entry name" value="Epoxide_hydro_N"/>
</dbReference>
<keyword evidence="3" id="KW-0378">Hydrolase</keyword>
<reference evidence="7" key="1">
    <citation type="submission" date="2023-01" db="EMBL/GenBank/DDBJ databases">
        <authorList>
            <person name="Piombo E."/>
        </authorList>
    </citation>
    <scope>NUCLEOTIDE SEQUENCE</scope>
</reference>
<feature type="active site" description="Proton acceptor" evidence="4">
    <location>
        <position position="416"/>
    </location>
</feature>
<keyword evidence="5" id="KW-0732">Signal</keyword>
<evidence type="ECO:0000256" key="3">
    <source>
        <dbReference type="ARBA" id="ARBA00022801"/>
    </source>
</evidence>
<feature type="active site" description="Proton donor" evidence="4">
    <location>
        <position position="358"/>
    </location>
</feature>
<evidence type="ECO:0000313" key="8">
    <source>
        <dbReference type="Proteomes" id="UP001160390"/>
    </source>
</evidence>
<dbReference type="SUPFAM" id="SSF53474">
    <property type="entry name" value="alpha/beta-Hydrolases"/>
    <property type="match status" value="1"/>
</dbReference>
<dbReference type="InterPro" id="IPR016292">
    <property type="entry name" value="Epoxide_hydrolase"/>
</dbReference>
<dbReference type="PIRSF" id="PIRSF001112">
    <property type="entry name" value="Epoxide_hydrolase"/>
    <property type="match status" value="1"/>
</dbReference>